<dbReference type="PROSITE" id="PS00211">
    <property type="entry name" value="ABC_TRANSPORTER_1"/>
    <property type="match status" value="1"/>
</dbReference>
<feature type="domain" description="ABC transporter" evidence="9">
    <location>
        <begin position="393"/>
        <end position="633"/>
    </location>
</feature>
<dbReference type="InterPro" id="IPR011527">
    <property type="entry name" value="ABC1_TM_dom"/>
</dbReference>
<feature type="region of interest" description="Disordered" evidence="7">
    <location>
        <begin position="459"/>
        <end position="479"/>
    </location>
</feature>
<dbReference type="InterPro" id="IPR003439">
    <property type="entry name" value="ABC_transporter-like_ATP-bd"/>
</dbReference>
<feature type="transmembrane region" description="Helical" evidence="8">
    <location>
        <begin position="159"/>
        <end position="179"/>
    </location>
</feature>
<dbReference type="PANTHER" id="PTHR24221">
    <property type="entry name" value="ATP-BINDING CASSETTE SUB-FAMILY B"/>
    <property type="match status" value="1"/>
</dbReference>
<comment type="subcellular location">
    <subcellularLocation>
        <location evidence="1">Cell membrane</location>
        <topology evidence="1">Multi-pass membrane protein</topology>
    </subcellularLocation>
</comment>
<proteinExistence type="predicted"/>
<dbReference type="SMART" id="SM00382">
    <property type="entry name" value="AAA"/>
    <property type="match status" value="1"/>
</dbReference>
<dbReference type="RefSeq" id="WP_378570338.1">
    <property type="nucleotide sequence ID" value="NZ_JBHSFQ010000001.1"/>
</dbReference>
<feature type="region of interest" description="Disordered" evidence="7">
    <location>
        <begin position="350"/>
        <end position="389"/>
    </location>
</feature>
<dbReference type="Gene3D" id="1.20.1560.10">
    <property type="entry name" value="ABC transporter type 1, transmembrane domain"/>
    <property type="match status" value="1"/>
</dbReference>
<accession>A0ABV9DQ17</accession>
<evidence type="ECO:0000256" key="3">
    <source>
        <dbReference type="ARBA" id="ARBA00022741"/>
    </source>
</evidence>
<feature type="transmembrane region" description="Helical" evidence="8">
    <location>
        <begin position="267"/>
        <end position="288"/>
    </location>
</feature>
<reference evidence="12" key="1">
    <citation type="journal article" date="2019" name="Int. J. Syst. Evol. Microbiol.">
        <title>The Global Catalogue of Microorganisms (GCM) 10K type strain sequencing project: providing services to taxonomists for standard genome sequencing and annotation.</title>
        <authorList>
            <consortium name="The Broad Institute Genomics Platform"/>
            <consortium name="The Broad Institute Genome Sequencing Center for Infectious Disease"/>
            <person name="Wu L."/>
            <person name="Ma J."/>
        </authorList>
    </citation>
    <scope>NUCLEOTIDE SEQUENCE [LARGE SCALE GENOMIC DNA]</scope>
    <source>
        <strain evidence="12">XZYJ18</strain>
    </source>
</reference>
<sequence length="633" mass="65713">MKPLDPRLVRSARAVRVHLAVTVAAGVAVTGLVLAQAWLLAHAIAGATGGMGTAELSWAIGAVAAVAVARALLSYAAETSALRSAARAKSQLRRSLVAHVTGSRLTTRHDDPPDAHGRPGPDPVWLSGPSGAEEGTGTARAGELVTLATRGLDALDDYFARYLPQLVLAVLVPLAVLVVVAGADWISAAVIAVTLPLIPVFMALVGWHTQARTQRQWRLLSRLGGHFLDVVEGLPTLAIFRRATAQAAIIRRITDEHRRTTMGTLRVAFLSALVLELLSTLAVALVAVEIGIRLMYGVLDFETALLVLILAPEAYLPLREVGARFHASMEGVAAAEQVFAVLERRRGGGAGEGAASESGAPAGGASTGERAVSGSGGHAGAPSAEPPDGAVRIRFEGVGLTYPGRDAPALRDVSLDVVPGDTLLLAGPSGSGKSSLLSLLLRFTEPTAGRILVDGPEDAARAAGDTADGPGPGAGGTPLDRIPAAHWRSRIAWVPQHPYLFDDTVAGNIALGAPDATREDIRRAAVLAEAGGFIGDLPDGYDTRLGERGARLSAGQRQRIALARAFLRDAPIVLLDEPTAHLDPDNAAAVREAVIRLLRGRTGIIVAHDTGWTAAADRTVRIDAGRVATEAAA</sequence>
<keyword evidence="2 8" id="KW-0812">Transmembrane</keyword>
<name>A0ABV9DQ17_9ACTN</name>
<feature type="transmembrane region" description="Helical" evidence="8">
    <location>
        <begin position="21"/>
        <end position="44"/>
    </location>
</feature>
<dbReference type="NCBIfam" id="TIGR02857">
    <property type="entry name" value="CydD"/>
    <property type="match status" value="1"/>
</dbReference>
<feature type="domain" description="ABC transmembrane type-1" evidence="10">
    <location>
        <begin position="20"/>
        <end position="330"/>
    </location>
</feature>
<evidence type="ECO:0000256" key="2">
    <source>
        <dbReference type="ARBA" id="ARBA00022692"/>
    </source>
</evidence>
<comment type="caution">
    <text evidence="11">The sequence shown here is derived from an EMBL/GenBank/DDBJ whole genome shotgun (WGS) entry which is preliminary data.</text>
</comment>
<evidence type="ECO:0000256" key="6">
    <source>
        <dbReference type="ARBA" id="ARBA00023136"/>
    </source>
</evidence>
<dbReference type="InterPro" id="IPR036640">
    <property type="entry name" value="ABC1_TM_sf"/>
</dbReference>
<keyword evidence="12" id="KW-1185">Reference proteome</keyword>
<dbReference type="PANTHER" id="PTHR24221:SF590">
    <property type="entry name" value="COMPONENT LINKED WITH THE ASSEMBLY OF CYTOCHROME' TRANSPORT TRANSMEMBRANE ATP-BINDING PROTEIN ABC TRANSPORTER CYDD-RELATED"/>
    <property type="match status" value="1"/>
</dbReference>
<dbReference type="InterPro" id="IPR039421">
    <property type="entry name" value="Type_1_exporter"/>
</dbReference>
<dbReference type="Gene3D" id="3.40.50.300">
    <property type="entry name" value="P-loop containing nucleotide triphosphate hydrolases"/>
    <property type="match status" value="1"/>
</dbReference>
<feature type="transmembrane region" description="Helical" evidence="8">
    <location>
        <begin position="56"/>
        <end position="77"/>
    </location>
</feature>
<feature type="region of interest" description="Disordered" evidence="7">
    <location>
        <begin position="103"/>
        <end position="139"/>
    </location>
</feature>
<evidence type="ECO:0000313" key="12">
    <source>
        <dbReference type="Proteomes" id="UP001595923"/>
    </source>
</evidence>
<keyword evidence="3" id="KW-0547">Nucleotide-binding</keyword>
<dbReference type="InterPro" id="IPR014216">
    <property type="entry name" value="ABC_transptr_CydD"/>
</dbReference>
<gene>
    <name evidence="11" type="primary">cydD</name>
    <name evidence="11" type="ORF">ACFO4E_00370</name>
</gene>
<dbReference type="EMBL" id="JBHSFQ010000001">
    <property type="protein sequence ID" value="MFC4560301.1"/>
    <property type="molecule type" value="Genomic_DNA"/>
</dbReference>
<dbReference type="SUPFAM" id="SSF52540">
    <property type="entry name" value="P-loop containing nucleoside triphosphate hydrolases"/>
    <property type="match status" value="1"/>
</dbReference>
<keyword evidence="4" id="KW-0067">ATP-binding</keyword>
<evidence type="ECO:0000256" key="1">
    <source>
        <dbReference type="ARBA" id="ARBA00004651"/>
    </source>
</evidence>
<keyword evidence="6 8" id="KW-0472">Membrane</keyword>
<evidence type="ECO:0000259" key="10">
    <source>
        <dbReference type="PROSITE" id="PS50929"/>
    </source>
</evidence>
<dbReference type="PROSITE" id="PS50893">
    <property type="entry name" value="ABC_TRANSPORTER_2"/>
    <property type="match status" value="1"/>
</dbReference>
<dbReference type="PROSITE" id="PS50929">
    <property type="entry name" value="ABC_TM1F"/>
    <property type="match status" value="1"/>
</dbReference>
<dbReference type="InterPro" id="IPR027417">
    <property type="entry name" value="P-loop_NTPase"/>
</dbReference>
<protein>
    <submittedName>
        <fullName evidence="11">Thiol reductant ABC exporter subunit CydD</fullName>
    </submittedName>
</protein>
<organism evidence="11 12">
    <name type="scientific">Nocardiopsis mangrovi</name>
    <dbReference type="NCBI Taxonomy" id="1179818"/>
    <lineage>
        <taxon>Bacteria</taxon>
        <taxon>Bacillati</taxon>
        <taxon>Actinomycetota</taxon>
        <taxon>Actinomycetes</taxon>
        <taxon>Streptosporangiales</taxon>
        <taxon>Nocardiopsidaceae</taxon>
        <taxon>Nocardiopsis</taxon>
    </lineage>
</organism>
<evidence type="ECO:0000256" key="4">
    <source>
        <dbReference type="ARBA" id="ARBA00022840"/>
    </source>
</evidence>
<evidence type="ECO:0000259" key="9">
    <source>
        <dbReference type="PROSITE" id="PS50893"/>
    </source>
</evidence>
<dbReference type="Pfam" id="PF00005">
    <property type="entry name" value="ABC_tran"/>
    <property type="match status" value="1"/>
</dbReference>
<feature type="compositionally biased region" description="Basic and acidic residues" evidence="7">
    <location>
        <begin position="107"/>
        <end position="119"/>
    </location>
</feature>
<evidence type="ECO:0000313" key="11">
    <source>
        <dbReference type="EMBL" id="MFC4560301.1"/>
    </source>
</evidence>
<dbReference type="InterPro" id="IPR017871">
    <property type="entry name" value="ABC_transporter-like_CS"/>
</dbReference>
<keyword evidence="5 8" id="KW-1133">Transmembrane helix</keyword>
<evidence type="ECO:0000256" key="5">
    <source>
        <dbReference type="ARBA" id="ARBA00022989"/>
    </source>
</evidence>
<feature type="transmembrane region" description="Helical" evidence="8">
    <location>
        <begin position="185"/>
        <end position="207"/>
    </location>
</feature>
<dbReference type="Pfam" id="PF00664">
    <property type="entry name" value="ABC_membrane"/>
    <property type="match status" value="1"/>
</dbReference>
<dbReference type="CDD" id="cd18584">
    <property type="entry name" value="ABC_6TM_AarD_CydD"/>
    <property type="match status" value="1"/>
</dbReference>
<dbReference type="InterPro" id="IPR003593">
    <property type="entry name" value="AAA+_ATPase"/>
</dbReference>
<dbReference type="SUPFAM" id="SSF90123">
    <property type="entry name" value="ABC transporter transmembrane region"/>
    <property type="match status" value="1"/>
</dbReference>
<evidence type="ECO:0000256" key="7">
    <source>
        <dbReference type="SAM" id="MobiDB-lite"/>
    </source>
</evidence>
<evidence type="ECO:0000256" key="8">
    <source>
        <dbReference type="SAM" id="Phobius"/>
    </source>
</evidence>
<dbReference type="Proteomes" id="UP001595923">
    <property type="component" value="Unassembled WGS sequence"/>
</dbReference>